<keyword evidence="6 7" id="KW-0472">Membrane</keyword>
<accession>A0A0C7QDJ3</accession>
<feature type="domain" description="Concentrative nucleoside transporter C-terminal" evidence="9">
    <location>
        <begin position="203"/>
        <end position="422"/>
    </location>
</feature>
<evidence type="ECO:0000256" key="6">
    <source>
        <dbReference type="ARBA" id="ARBA00023136"/>
    </source>
</evidence>
<dbReference type="RefSeq" id="WP_055333380.1">
    <property type="nucleotide sequence ID" value="NZ_CDNF01000003.1"/>
</dbReference>
<evidence type="ECO:0000256" key="3">
    <source>
        <dbReference type="ARBA" id="ARBA00022475"/>
    </source>
</evidence>
<organism evidence="11 12">
    <name type="scientific">Paraclostridium sordellii</name>
    <name type="common">Clostridium sordellii</name>
    <dbReference type="NCBI Taxonomy" id="1505"/>
    <lineage>
        <taxon>Bacteria</taxon>
        <taxon>Bacillati</taxon>
        <taxon>Bacillota</taxon>
        <taxon>Clostridia</taxon>
        <taxon>Peptostreptococcales</taxon>
        <taxon>Peptostreptococcaceae</taxon>
        <taxon>Paraclostridium</taxon>
    </lineage>
</organism>
<dbReference type="GO" id="GO:0005337">
    <property type="term" value="F:nucleoside transmembrane transporter activity"/>
    <property type="evidence" value="ECO:0007669"/>
    <property type="project" value="InterPro"/>
</dbReference>
<dbReference type="PANTHER" id="PTHR10590:SF4">
    <property type="entry name" value="SOLUTE CARRIER FAMILY 28 MEMBER 3"/>
    <property type="match status" value="1"/>
</dbReference>
<dbReference type="AlphaFoldDB" id="A0A0C7QDJ3"/>
<keyword evidence="3" id="KW-1003">Cell membrane</keyword>
<evidence type="ECO:0000259" key="9">
    <source>
        <dbReference type="Pfam" id="PF07662"/>
    </source>
</evidence>
<dbReference type="Pfam" id="PF01773">
    <property type="entry name" value="Nucleos_tra2_N"/>
    <property type="match status" value="1"/>
</dbReference>
<reference evidence="11 12" key="1">
    <citation type="submission" date="2015-01" db="EMBL/GenBank/DDBJ databases">
        <authorList>
            <person name="Aslett A.Martin."/>
            <person name="De Silva Nishadi"/>
        </authorList>
    </citation>
    <scope>NUCLEOTIDE SEQUENCE [LARGE SCALE GENOMIC DNA]</scope>
    <source>
        <strain evidence="11 12">R28058</strain>
    </source>
</reference>
<protein>
    <submittedName>
        <fullName evidence="11">Nucleoside permease nupC</fullName>
    </submittedName>
</protein>
<dbReference type="EMBL" id="CEKZ01000003">
    <property type="protein sequence ID" value="CEQ03808.1"/>
    <property type="molecule type" value="Genomic_DNA"/>
</dbReference>
<dbReference type="InterPro" id="IPR002668">
    <property type="entry name" value="CNT_N_dom"/>
</dbReference>
<evidence type="ECO:0000256" key="1">
    <source>
        <dbReference type="ARBA" id="ARBA00004651"/>
    </source>
</evidence>
<evidence type="ECO:0000313" key="11">
    <source>
        <dbReference type="EMBL" id="CEQ03808.1"/>
    </source>
</evidence>
<dbReference type="Pfam" id="PF07662">
    <property type="entry name" value="Nucleos_tra2_C"/>
    <property type="match status" value="1"/>
</dbReference>
<dbReference type="GO" id="GO:0015293">
    <property type="term" value="F:symporter activity"/>
    <property type="evidence" value="ECO:0007669"/>
    <property type="project" value="TreeGrafter"/>
</dbReference>
<dbReference type="InterPro" id="IPR011642">
    <property type="entry name" value="Gate_dom"/>
</dbReference>
<feature type="transmembrane region" description="Helical" evidence="7">
    <location>
        <begin position="168"/>
        <end position="190"/>
    </location>
</feature>
<proteinExistence type="inferred from homology"/>
<evidence type="ECO:0000313" key="12">
    <source>
        <dbReference type="Proteomes" id="UP000049127"/>
    </source>
</evidence>
<feature type="transmembrane region" description="Helical" evidence="7">
    <location>
        <begin position="280"/>
        <end position="298"/>
    </location>
</feature>
<keyword evidence="5 7" id="KW-1133">Transmembrane helix</keyword>
<sequence>MSVILNIIGIALLLGGLYLVSPNKKDVKKKMILKALVIQVILAFLLLKFPLGRIAVEKISDFVTVVLSYGAKGLGFVFGPLADAGAPTGMIFGIQVLGNIIFISALVAALYYIGLIGFVVKIIGGAIEKVLGTSKVESFVAVANMFLGQTESPILVSKYLSGMSESEIMLVLISGMGSMSATVLGGYAGLGIPMQYLLIGGALVPLGSIIVSKIILPEKVCEVVTVNTVTVDNGEEVDTESEVEFAATVINSDEVTIDNKGNNSNIMEAISQGANDGMNMALGIGASLVAIIALVALVNGGLGLIGLSLEGILSYVFAPIGFFMGIPKESVLTAGQLLGSKLALNEFVAFGELGPMLHHLDYRTGLMMAISLTGFANISSMGICISGISVFCPEKRGQLAELAFRGMIGGFCVSVLSSLIVGAIVAL</sequence>
<feature type="transmembrane region" description="Helical" evidence="7">
    <location>
        <begin position="403"/>
        <end position="426"/>
    </location>
</feature>
<feature type="domain" description="Concentrative nucleoside transporter N-terminal" evidence="8">
    <location>
        <begin position="8"/>
        <end position="81"/>
    </location>
</feature>
<feature type="transmembrane region" description="Helical" evidence="7">
    <location>
        <begin position="304"/>
        <end position="326"/>
    </location>
</feature>
<keyword evidence="4 7" id="KW-0812">Transmembrane</keyword>
<feature type="transmembrane region" description="Helical" evidence="7">
    <location>
        <begin position="366"/>
        <end position="391"/>
    </location>
</feature>
<feature type="domain" description="Nucleoside transporter/FeoB GTPase Gate" evidence="10">
    <location>
        <begin position="94"/>
        <end position="191"/>
    </location>
</feature>
<dbReference type="OrthoDB" id="9766455at2"/>
<comment type="subcellular location">
    <subcellularLocation>
        <location evidence="1">Cell membrane</location>
        <topology evidence="1">Multi-pass membrane protein</topology>
    </subcellularLocation>
</comment>
<feature type="transmembrane region" description="Helical" evidence="7">
    <location>
        <begin position="94"/>
        <end position="120"/>
    </location>
</feature>
<feature type="transmembrane region" description="Helical" evidence="7">
    <location>
        <begin position="32"/>
        <end position="50"/>
    </location>
</feature>
<evidence type="ECO:0000256" key="5">
    <source>
        <dbReference type="ARBA" id="ARBA00022989"/>
    </source>
</evidence>
<dbReference type="PANTHER" id="PTHR10590">
    <property type="entry name" value="SODIUM/NUCLEOSIDE COTRANSPORTER"/>
    <property type="match status" value="1"/>
</dbReference>
<name>A0A0C7QDJ3_PARSO</name>
<dbReference type="InterPro" id="IPR011657">
    <property type="entry name" value="CNT_C_dom"/>
</dbReference>
<dbReference type="InterPro" id="IPR008276">
    <property type="entry name" value="C_nuclsd_transpt"/>
</dbReference>
<evidence type="ECO:0000256" key="4">
    <source>
        <dbReference type="ARBA" id="ARBA00022692"/>
    </source>
</evidence>
<comment type="similarity">
    <text evidence="2">Belongs to the concentrative nucleoside transporter (CNT) (TC 2.A.41) family.</text>
</comment>
<dbReference type="Proteomes" id="UP000049127">
    <property type="component" value="Unassembled WGS sequence"/>
</dbReference>
<feature type="transmembrane region" description="Helical" evidence="7">
    <location>
        <begin position="196"/>
        <end position="216"/>
    </location>
</feature>
<evidence type="ECO:0000259" key="8">
    <source>
        <dbReference type="Pfam" id="PF01773"/>
    </source>
</evidence>
<evidence type="ECO:0000259" key="10">
    <source>
        <dbReference type="Pfam" id="PF07670"/>
    </source>
</evidence>
<dbReference type="Pfam" id="PF07670">
    <property type="entry name" value="Gate"/>
    <property type="match status" value="1"/>
</dbReference>
<gene>
    <name evidence="11" type="primary">nupC_1</name>
    <name evidence="11" type="ORF">R28058_15411</name>
</gene>
<evidence type="ECO:0000256" key="2">
    <source>
        <dbReference type="ARBA" id="ARBA00009033"/>
    </source>
</evidence>
<dbReference type="GO" id="GO:0005886">
    <property type="term" value="C:plasma membrane"/>
    <property type="evidence" value="ECO:0007669"/>
    <property type="project" value="UniProtKB-SubCell"/>
</dbReference>
<evidence type="ECO:0000256" key="7">
    <source>
        <dbReference type="SAM" id="Phobius"/>
    </source>
</evidence>